<evidence type="ECO:0000256" key="3">
    <source>
        <dbReference type="ARBA" id="ARBA00010321"/>
    </source>
</evidence>
<reference evidence="14" key="1">
    <citation type="submission" date="2024-03" db="EMBL/GenBank/DDBJ databases">
        <title>Genome sequences of five novel members of the Betaflexiviridae infecting Hibiscus rosa-sinensis in Australia.</title>
        <authorList>
            <person name="Bromfield L.R."/>
            <person name="Tran N."/>
            <person name="Chao H.-Y."/>
            <person name="Sharman M."/>
            <person name="Campbell P.R."/>
            <person name="Geering A."/>
        </authorList>
    </citation>
    <scope>NUCLEOTIDE SEQUENCE</scope>
    <source>
        <strain evidence="14">Gp3</strain>
    </source>
</reference>
<keyword evidence="8 13" id="KW-1133">Transmembrane helix</keyword>
<evidence type="ECO:0000256" key="6">
    <source>
        <dbReference type="ARBA" id="ARBA00022692"/>
    </source>
</evidence>
<evidence type="ECO:0000256" key="13">
    <source>
        <dbReference type="SAM" id="Phobius"/>
    </source>
</evidence>
<evidence type="ECO:0000256" key="4">
    <source>
        <dbReference type="ARBA" id="ARBA00013304"/>
    </source>
</evidence>
<dbReference type="Pfam" id="PF01307">
    <property type="entry name" value="Plant_vir_prot"/>
    <property type="match status" value="1"/>
</dbReference>
<name>A0AAU7L1V5_9VIRU</name>
<dbReference type="EMBL" id="PP531520">
    <property type="protein sequence ID" value="XBO81372.1"/>
    <property type="molecule type" value="Genomic_RNA"/>
</dbReference>
<keyword evidence="11" id="KW-1038">Host endoplasmic reticulum</keyword>
<keyword evidence="10 13" id="KW-0472">Membrane</keyword>
<organism evidence="14">
    <name type="scientific">Hibiscus chlorotic speck associated virus 3</name>
    <dbReference type="NCBI Taxonomy" id="3143944"/>
    <lineage>
        <taxon>Viruses</taxon>
        <taxon>Riboviria</taxon>
        <taxon>Orthornavirae</taxon>
        <taxon>Kitrinoviricota</taxon>
        <taxon>Alsuviricetes</taxon>
        <taxon>Tymovirales</taxon>
        <taxon>Betaflexiviridae</taxon>
    </lineage>
</organism>
<feature type="transmembrane region" description="Helical" evidence="13">
    <location>
        <begin position="12"/>
        <end position="32"/>
    </location>
</feature>
<protein>
    <recommendedName>
        <fullName evidence="4">Movement protein TGB2</fullName>
    </recommendedName>
    <alternativeName>
        <fullName evidence="12">Triple gene block 2 protein</fullName>
    </alternativeName>
</protein>
<keyword evidence="5" id="KW-0813">Transport</keyword>
<evidence type="ECO:0000313" key="14">
    <source>
        <dbReference type="EMBL" id="XBO81372.1"/>
    </source>
</evidence>
<evidence type="ECO:0000256" key="5">
    <source>
        <dbReference type="ARBA" id="ARBA00022448"/>
    </source>
</evidence>
<comment type="subcellular location">
    <subcellularLocation>
        <location evidence="2">Host endoplasmic reticulum membrane</location>
    </subcellularLocation>
</comment>
<sequence length="111" mass="12232">MPLSPPADHSKAVLTLAIGISLGVVVFFLTSFKGPAVGDNIHSLPFGGYYKDGTKQIIYNGNNNKGFVRIGSDKTLAFCAVIILSSLIYVFERYNHYNSHQHLHISPNCRH</sequence>
<evidence type="ECO:0000256" key="11">
    <source>
        <dbReference type="ARBA" id="ARBA00023184"/>
    </source>
</evidence>
<dbReference type="GO" id="GO:0046740">
    <property type="term" value="P:transport of virus in host, cell to cell"/>
    <property type="evidence" value="ECO:0007669"/>
    <property type="project" value="UniProtKB-KW"/>
</dbReference>
<accession>A0AAU7L1V5</accession>
<proteinExistence type="inferred from homology"/>
<evidence type="ECO:0000256" key="10">
    <source>
        <dbReference type="ARBA" id="ARBA00023136"/>
    </source>
</evidence>
<evidence type="ECO:0000256" key="1">
    <source>
        <dbReference type="ARBA" id="ARBA00002252"/>
    </source>
</evidence>
<evidence type="ECO:0000256" key="7">
    <source>
        <dbReference type="ARBA" id="ARBA00022870"/>
    </source>
</evidence>
<evidence type="ECO:0000256" key="8">
    <source>
        <dbReference type="ARBA" id="ARBA00022989"/>
    </source>
</evidence>
<comment type="similarity">
    <text evidence="3">Belongs to the Tymovirales TGBp2 protein family.</text>
</comment>
<comment type="function">
    <text evidence="1">Plays a role in viral cell-to-cell propagation, by facilitating genome transport to neighboring plant cells through plasmosdesmata,.</text>
</comment>
<keyword evidence="7" id="KW-1043">Host membrane</keyword>
<evidence type="ECO:0000256" key="2">
    <source>
        <dbReference type="ARBA" id="ARBA00004625"/>
    </source>
</evidence>
<feature type="transmembrane region" description="Helical" evidence="13">
    <location>
        <begin position="75"/>
        <end position="91"/>
    </location>
</feature>
<evidence type="ECO:0000256" key="12">
    <source>
        <dbReference type="ARBA" id="ARBA00032240"/>
    </source>
</evidence>
<keyword evidence="9" id="KW-0916">Viral movement protein</keyword>
<dbReference type="InterPro" id="IPR001896">
    <property type="entry name" value="Plant_vir_prot"/>
</dbReference>
<dbReference type="GO" id="GO:0044167">
    <property type="term" value="C:host cell endoplasmic reticulum membrane"/>
    <property type="evidence" value="ECO:0007669"/>
    <property type="project" value="UniProtKB-SubCell"/>
</dbReference>
<evidence type="ECO:0000256" key="9">
    <source>
        <dbReference type="ARBA" id="ARBA00023031"/>
    </source>
</evidence>
<keyword evidence="6 13" id="KW-0812">Transmembrane</keyword>